<evidence type="ECO:0000256" key="2">
    <source>
        <dbReference type="SAM" id="MobiDB-lite"/>
    </source>
</evidence>
<comment type="similarity">
    <text evidence="1">Belongs to the serpin family.</text>
</comment>
<dbReference type="AlphaFoldDB" id="A0A5C5BCT6"/>
<comment type="caution">
    <text evidence="4">The sequence shown here is derived from an EMBL/GenBank/DDBJ whole genome shotgun (WGS) entry which is preliminary data.</text>
</comment>
<accession>A0A5C5BCT6</accession>
<dbReference type="InterPro" id="IPR000215">
    <property type="entry name" value="Serpin_fam"/>
</dbReference>
<dbReference type="Gene3D" id="2.30.39.10">
    <property type="entry name" value="Alpha-1-antitrypsin, domain 1"/>
    <property type="match status" value="1"/>
</dbReference>
<dbReference type="PANTHER" id="PTHR11461:SF211">
    <property type="entry name" value="GH10112P-RELATED"/>
    <property type="match status" value="1"/>
</dbReference>
<dbReference type="Gene3D" id="3.30.497.10">
    <property type="entry name" value="Antithrombin, subunit I, domain 2"/>
    <property type="match status" value="1"/>
</dbReference>
<keyword evidence="5" id="KW-1185">Reference proteome</keyword>
<dbReference type="InterPro" id="IPR036186">
    <property type="entry name" value="Serpin_sf"/>
</dbReference>
<dbReference type="InterPro" id="IPR023796">
    <property type="entry name" value="Serpin_dom"/>
</dbReference>
<dbReference type="InterPro" id="IPR042185">
    <property type="entry name" value="Serpin_sf_2"/>
</dbReference>
<dbReference type="GO" id="GO:0005615">
    <property type="term" value="C:extracellular space"/>
    <property type="evidence" value="ECO:0007669"/>
    <property type="project" value="InterPro"/>
</dbReference>
<dbReference type="GO" id="GO:0004867">
    <property type="term" value="F:serine-type endopeptidase inhibitor activity"/>
    <property type="evidence" value="ECO:0007669"/>
    <property type="project" value="InterPro"/>
</dbReference>
<dbReference type="InterPro" id="IPR042178">
    <property type="entry name" value="Serpin_sf_1"/>
</dbReference>
<dbReference type="PROSITE" id="PS00284">
    <property type="entry name" value="SERPIN"/>
    <property type="match status" value="1"/>
</dbReference>
<dbReference type="Proteomes" id="UP000313849">
    <property type="component" value="Unassembled WGS sequence"/>
</dbReference>
<feature type="compositionally biased region" description="Basic and acidic residues" evidence="2">
    <location>
        <begin position="26"/>
        <end position="38"/>
    </location>
</feature>
<dbReference type="SMART" id="SM00093">
    <property type="entry name" value="SERPIN"/>
    <property type="match status" value="1"/>
</dbReference>
<reference evidence="4 5" key="1">
    <citation type="submission" date="2019-06" db="EMBL/GenBank/DDBJ databases">
        <title>Draft genome sequence of Miniimonas arenae KCTC 19750T isolated from sea sand.</title>
        <authorList>
            <person name="Park S.-J."/>
        </authorList>
    </citation>
    <scope>NUCLEOTIDE SEQUENCE [LARGE SCALE GENOMIC DNA]</scope>
    <source>
        <strain evidence="4 5">KCTC 19750</strain>
    </source>
</reference>
<feature type="compositionally biased region" description="Low complexity" evidence="2">
    <location>
        <begin position="1"/>
        <end position="15"/>
    </location>
</feature>
<organism evidence="4 5">
    <name type="scientific">Miniimonas arenae</name>
    <dbReference type="NCBI Taxonomy" id="676201"/>
    <lineage>
        <taxon>Bacteria</taxon>
        <taxon>Bacillati</taxon>
        <taxon>Actinomycetota</taxon>
        <taxon>Actinomycetes</taxon>
        <taxon>Micrococcales</taxon>
        <taxon>Beutenbergiaceae</taxon>
        <taxon>Miniimonas</taxon>
    </lineage>
</organism>
<protein>
    <submittedName>
        <fullName evidence="4">Serpin family protein</fullName>
    </submittedName>
</protein>
<dbReference type="InterPro" id="IPR023795">
    <property type="entry name" value="Serpin_CS"/>
</dbReference>
<name>A0A5C5BCT6_9MICO</name>
<evidence type="ECO:0000259" key="3">
    <source>
        <dbReference type="SMART" id="SM00093"/>
    </source>
</evidence>
<dbReference type="EMBL" id="VENP01000011">
    <property type="protein sequence ID" value="TNU76085.1"/>
    <property type="molecule type" value="Genomic_DNA"/>
</dbReference>
<gene>
    <name evidence="4" type="ORF">FH969_04650</name>
</gene>
<dbReference type="OrthoDB" id="9764871at2"/>
<evidence type="ECO:0000256" key="1">
    <source>
        <dbReference type="RuleBase" id="RU000411"/>
    </source>
</evidence>
<sequence length="469" mass="47737">MEGPARPADPTASARAARRARPVRPCRPDRTAPGERPRGRSLAVVGAAVVSATLAAGCAAPEGATEPLRSEVAYQPVSLDEAPALDGVLAANDALGAAMLSSSDATNAVASPFGAYVALSMLAEGARGDTAAAFDAALGAAGADRTASVSALREALLAYDGDPTLAAADQLPAAPLLHLADRVVLDDELDVEPDFLAALARGYDAGVDTTDLGVAAAKAVLDEWVNRETGGLVRSSAITPHPDLRVVLQDAIVLAARWRVPFEPSDTAPAAFATGTDMVDVDTLHGTAEADWTAHDVDGWTSVRLPYVEGFVADLVLPPAGTDPADVSLDVLGGLRTGAEATDLAQGRPIGVAVPVLDLEPGPLDLLLALDAVGLGELSRLSDLPDLGGITTTENLVLAQAAQQARLTLDEGGTVAAAVTELAADSTAAQVQPADAFVVTFDRPFLLRVADAETGLTLFLAAVRDPSAG</sequence>
<dbReference type="SUPFAM" id="SSF56574">
    <property type="entry name" value="Serpins"/>
    <property type="match status" value="1"/>
</dbReference>
<dbReference type="Pfam" id="PF00079">
    <property type="entry name" value="Serpin"/>
    <property type="match status" value="1"/>
</dbReference>
<dbReference type="PANTHER" id="PTHR11461">
    <property type="entry name" value="SERINE PROTEASE INHIBITOR, SERPIN"/>
    <property type="match status" value="1"/>
</dbReference>
<proteinExistence type="inferred from homology"/>
<evidence type="ECO:0000313" key="4">
    <source>
        <dbReference type="EMBL" id="TNU76085.1"/>
    </source>
</evidence>
<feature type="domain" description="Serpin" evidence="3">
    <location>
        <begin position="98"/>
        <end position="466"/>
    </location>
</feature>
<evidence type="ECO:0000313" key="5">
    <source>
        <dbReference type="Proteomes" id="UP000313849"/>
    </source>
</evidence>
<feature type="region of interest" description="Disordered" evidence="2">
    <location>
        <begin position="1"/>
        <end position="40"/>
    </location>
</feature>